<sequence length="76" mass="8700">MTDERADLMLEILKGIQADVGSIKREQTSQSIRIASIEEHMRGIMTSIYGMQSDIADLKVRVDRIEQRLGLRDTEH</sequence>
<gene>
    <name evidence="1" type="ORF">Q4F19_00895</name>
</gene>
<reference evidence="1" key="1">
    <citation type="submission" date="2023-07" db="EMBL/GenBank/DDBJ databases">
        <authorList>
            <person name="Kim M."/>
        </authorList>
    </citation>
    <scope>NUCLEOTIDE SEQUENCE</scope>
    <source>
        <strain evidence="1">BIUV-7</strain>
    </source>
</reference>
<evidence type="ECO:0000313" key="1">
    <source>
        <dbReference type="EMBL" id="MDO6412929.1"/>
    </source>
</evidence>
<dbReference type="EMBL" id="JAUOTP010000001">
    <property type="protein sequence ID" value="MDO6412929.1"/>
    <property type="molecule type" value="Genomic_DNA"/>
</dbReference>
<organism evidence="1 2">
    <name type="scientific">Sphingomonas natans</name>
    <dbReference type="NCBI Taxonomy" id="3063330"/>
    <lineage>
        <taxon>Bacteria</taxon>
        <taxon>Pseudomonadati</taxon>
        <taxon>Pseudomonadota</taxon>
        <taxon>Alphaproteobacteria</taxon>
        <taxon>Sphingomonadales</taxon>
        <taxon>Sphingomonadaceae</taxon>
        <taxon>Sphingomonas</taxon>
    </lineage>
</organism>
<proteinExistence type="predicted"/>
<dbReference type="RefSeq" id="WP_303539258.1">
    <property type="nucleotide sequence ID" value="NZ_JAUOTP010000001.1"/>
</dbReference>
<protein>
    <submittedName>
        <fullName evidence="1">Uncharacterized protein</fullName>
    </submittedName>
</protein>
<accession>A0ABT8Y3P6</accession>
<evidence type="ECO:0000313" key="2">
    <source>
        <dbReference type="Proteomes" id="UP001169764"/>
    </source>
</evidence>
<dbReference type="Proteomes" id="UP001169764">
    <property type="component" value="Unassembled WGS sequence"/>
</dbReference>
<name>A0ABT8Y3P6_9SPHN</name>
<comment type="caution">
    <text evidence="1">The sequence shown here is derived from an EMBL/GenBank/DDBJ whole genome shotgun (WGS) entry which is preliminary data.</text>
</comment>
<keyword evidence="2" id="KW-1185">Reference proteome</keyword>